<keyword evidence="6" id="KW-1185">Reference proteome</keyword>
<dbReference type="InterPro" id="IPR041354">
    <property type="entry name" value="4PPT_N"/>
</dbReference>
<gene>
    <name evidence="5" type="ORF">ABT317_19095</name>
</gene>
<dbReference type="Pfam" id="PF17837">
    <property type="entry name" value="4PPT_N"/>
    <property type="match status" value="1"/>
</dbReference>
<keyword evidence="1 5" id="KW-0808">Transferase</keyword>
<evidence type="ECO:0000256" key="1">
    <source>
        <dbReference type="ARBA" id="ARBA00022679"/>
    </source>
</evidence>
<evidence type="ECO:0000313" key="6">
    <source>
        <dbReference type="Proteomes" id="UP001458415"/>
    </source>
</evidence>
<evidence type="ECO:0000259" key="3">
    <source>
        <dbReference type="Pfam" id="PF01648"/>
    </source>
</evidence>
<dbReference type="InterPro" id="IPR003542">
    <property type="entry name" value="Enbac_synth_compD-like"/>
</dbReference>
<dbReference type="PANTHER" id="PTHR38096:SF1">
    <property type="entry name" value="ENTEROBACTIN SYNTHASE COMPONENT D"/>
    <property type="match status" value="1"/>
</dbReference>
<proteinExistence type="predicted"/>
<evidence type="ECO:0000313" key="5">
    <source>
        <dbReference type="EMBL" id="MER6979036.1"/>
    </source>
</evidence>
<dbReference type="RefSeq" id="WP_086725589.1">
    <property type="nucleotide sequence ID" value="NZ_MUBM01000096.1"/>
</dbReference>
<dbReference type="InterPro" id="IPR037143">
    <property type="entry name" value="4-PPantetheinyl_Trfase_dom_sf"/>
</dbReference>
<dbReference type="SUPFAM" id="SSF56214">
    <property type="entry name" value="4'-phosphopantetheinyl transferase"/>
    <property type="match status" value="1"/>
</dbReference>
<dbReference type="PANTHER" id="PTHR38096">
    <property type="entry name" value="ENTEROBACTIN SYNTHASE COMPONENT D"/>
    <property type="match status" value="1"/>
</dbReference>
<evidence type="ECO:0000256" key="2">
    <source>
        <dbReference type="SAM" id="MobiDB-lite"/>
    </source>
</evidence>
<organism evidence="5 6">
    <name type="scientific">Streptomyces carpinensis</name>
    <dbReference type="NCBI Taxonomy" id="66369"/>
    <lineage>
        <taxon>Bacteria</taxon>
        <taxon>Bacillati</taxon>
        <taxon>Actinomycetota</taxon>
        <taxon>Actinomycetes</taxon>
        <taxon>Kitasatosporales</taxon>
        <taxon>Streptomycetaceae</taxon>
        <taxon>Streptomyces</taxon>
    </lineage>
</organism>
<dbReference type="EMBL" id="JBEPCU010000310">
    <property type="protein sequence ID" value="MER6979036.1"/>
    <property type="molecule type" value="Genomic_DNA"/>
</dbReference>
<feature type="region of interest" description="Disordered" evidence="2">
    <location>
        <begin position="220"/>
        <end position="247"/>
    </location>
</feature>
<name>A0ABV1W5F8_9ACTN</name>
<feature type="domain" description="4'-phosphopantetheinyl transferase" evidence="3">
    <location>
        <begin position="102"/>
        <end position="177"/>
    </location>
</feature>
<accession>A0ABV1W5F8</accession>
<dbReference type="GO" id="GO:0016740">
    <property type="term" value="F:transferase activity"/>
    <property type="evidence" value="ECO:0007669"/>
    <property type="project" value="UniProtKB-KW"/>
</dbReference>
<feature type="domain" description="4'-phosphopantetheinyl transferase N-terminal" evidence="4">
    <location>
        <begin position="28"/>
        <end position="94"/>
    </location>
</feature>
<dbReference type="PRINTS" id="PR01399">
    <property type="entry name" value="ENTSNTHTASED"/>
</dbReference>
<dbReference type="Proteomes" id="UP001458415">
    <property type="component" value="Unassembled WGS sequence"/>
</dbReference>
<dbReference type="InterPro" id="IPR008278">
    <property type="entry name" value="4-PPantetheinyl_Trfase_dom"/>
</dbReference>
<reference evidence="5 6" key="1">
    <citation type="submission" date="2024-06" db="EMBL/GenBank/DDBJ databases">
        <title>The Natural Products Discovery Center: Release of the First 8490 Sequenced Strains for Exploring Actinobacteria Biosynthetic Diversity.</title>
        <authorList>
            <person name="Kalkreuter E."/>
            <person name="Kautsar S.A."/>
            <person name="Yang D."/>
            <person name="Bader C.D."/>
            <person name="Teijaro C.N."/>
            <person name="Fluegel L."/>
            <person name="Davis C.M."/>
            <person name="Simpson J.R."/>
            <person name="Lauterbach L."/>
            <person name="Steele A.D."/>
            <person name="Gui C."/>
            <person name="Meng S."/>
            <person name="Li G."/>
            <person name="Viehrig K."/>
            <person name="Ye F."/>
            <person name="Su P."/>
            <person name="Kiefer A.F."/>
            <person name="Nichols A."/>
            <person name="Cepeda A.J."/>
            <person name="Yan W."/>
            <person name="Fan B."/>
            <person name="Jiang Y."/>
            <person name="Adhikari A."/>
            <person name="Zheng C.-J."/>
            <person name="Schuster L."/>
            <person name="Cowan T.M."/>
            <person name="Smanski M.J."/>
            <person name="Chevrette M.G."/>
            <person name="De Carvalho L.P.S."/>
            <person name="Shen B."/>
        </authorList>
    </citation>
    <scope>NUCLEOTIDE SEQUENCE [LARGE SCALE GENOMIC DNA]</scope>
    <source>
        <strain evidence="5 6">NPDC000634</strain>
    </source>
</reference>
<evidence type="ECO:0000259" key="4">
    <source>
        <dbReference type="Pfam" id="PF17837"/>
    </source>
</evidence>
<protein>
    <submittedName>
        <fullName evidence="5">4'-phosphopantetheinyl transferase superfamily protein</fullName>
    </submittedName>
</protein>
<sequence>MLANLLPTDVTVSEATTDPADVALHPEELALIAHSVEKRRLEFATVRWCARRAMEQLGVEPRPVLPGRRGVPQWAPGIVGSMTHCAGYRAAALARAGEFTALGIDAEPDEPLPEGILESIALPEEMRWIRQLNRAVPEVSWGRLLFSIKESVYKAWFPLTGQELDFPDASVAVDPATGRFRARLVPVGMALSPAGPAVFDGRWAAENGVLVSATWVPAPARNDEERSPRCAAGSAVSGAGAAGRRED</sequence>
<comment type="caution">
    <text evidence="5">The sequence shown here is derived from an EMBL/GenBank/DDBJ whole genome shotgun (WGS) entry which is preliminary data.</text>
</comment>
<dbReference type="Pfam" id="PF01648">
    <property type="entry name" value="ACPS"/>
    <property type="match status" value="1"/>
</dbReference>